<dbReference type="InterPro" id="IPR042410">
    <property type="entry name" value="WBSCR13"/>
</dbReference>
<dbReference type="PANTHER" id="PTHR44321:SF1">
    <property type="entry name" value="TRANSDUCIN BETA-LIKE PROTEIN 2"/>
    <property type="match status" value="1"/>
</dbReference>
<keyword evidence="3" id="KW-0472">Membrane</keyword>
<dbReference type="InterPro" id="IPR001680">
    <property type="entry name" value="WD40_rpt"/>
</dbReference>
<dbReference type="PROSITE" id="PS50082">
    <property type="entry name" value="WD_REPEATS_2"/>
    <property type="match status" value="2"/>
</dbReference>
<evidence type="ECO:0000256" key="3">
    <source>
        <dbReference type="SAM" id="Phobius"/>
    </source>
</evidence>
<evidence type="ECO:0000313" key="4">
    <source>
        <dbReference type="EMBL" id="VDL85926.1"/>
    </source>
</evidence>
<reference evidence="4 5" key="2">
    <citation type="submission" date="2018-11" db="EMBL/GenBank/DDBJ databases">
        <authorList>
            <consortium name="Pathogen Informatics"/>
        </authorList>
    </citation>
    <scope>NUCLEOTIDE SEQUENCE [LARGE SCALE GENOMIC DNA]</scope>
</reference>
<dbReference type="GO" id="GO:0005783">
    <property type="term" value="C:endoplasmic reticulum"/>
    <property type="evidence" value="ECO:0007669"/>
    <property type="project" value="TreeGrafter"/>
</dbReference>
<dbReference type="OMA" id="WDINVRY"/>
<feature type="transmembrane region" description="Helical" evidence="3">
    <location>
        <begin position="12"/>
        <end position="31"/>
    </location>
</feature>
<name>A0A0N4YWT5_NIPBR</name>
<dbReference type="InterPro" id="IPR036322">
    <property type="entry name" value="WD40_repeat_dom_sf"/>
</dbReference>
<dbReference type="EMBL" id="UYSL01026737">
    <property type="protein sequence ID" value="VDL85926.1"/>
    <property type="molecule type" value="Genomic_DNA"/>
</dbReference>
<dbReference type="GO" id="GO:0030968">
    <property type="term" value="P:endoplasmic reticulum unfolded protein response"/>
    <property type="evidence" value="ECO:0007669"/>
    <property type="project" value="TreeGrafter"/>
</dbReference>
<keyword evidence="1" id="KW-0853">WD repeat</keyword>
<evidence type="ECO:0000313" key="5">
    <source>
        <dbReference type="Proteomes" id="UP000271162"/>
    </source>
</evidence>
<dbReference type="PROSITE" id="PS50294">
    <property type="entry name" value="WD_REPEATS_REGION"/>
    <property type="match status" value="1"/>
</dbReference>
<evidence type="ECO:0000313" key="6">
    <source>
        <dbReference type="WBParaSite" id="NBR_0002170701-mRNA-1"/>
    </source>
</evidence>
<dbReference type="AlphaFoldDB" id="A0A0N4YWT5"/>
<proteinExistence type="predicted"/>
<feature type="repeat" description="WD" evidence="1">
    <location>
        <begin position="91"/>
        <end position="132"/>
    </location>
</feature>
<dbReference type="Proteomes" id="UP000271162">
    <property type="component" value="Unassembled WGS sequence"/>
</dbReference>
<protein>
    <submittedName>
        <fullName evidence="6">Transducin beta-like protein 2 (inferred by orthology to a human protein)</fullName>
    </submittedName>
</protein>
<gene>
    <name evidence="4" type="ORF">NBR_LOCUS21708</name>
</gene>
<dbReference type="SUPFAM" id="SSF50978">
    <property type="entry name" value="WD40 repeat-like"/>
    <property type="match status" value="1"/>
</dbReference>
<accession>A0A0N4YWT5</accession>
<evidence type="ECO:0000256" key="2">
    <source>
        <dbReference type="SAM" id="MobiDB-lite"/>
    </source>
</evidence>
<dbReference type="OrthoDB" id="200924at2759"/>
<dbReference type="PANTHER" id="PTHR44321">
    <property type="entry name" value="TRANSDUCIN BETA-LIKE PROTEIN 2"/>
    <property type="match status" value="1"/>
</dbReference>
<evidence type="ECO:0000256" key="1">
    <source>
        <dbReference type="PROSITE-ProRule" id="PRU00221"/>
    </source>
</evidence>
<keyword evidence="3" id="KW-0812">Transmembrane</keyword>
<feature type="region of interest" description="Disordered" evidence="2">
    <location>
        <begin position="40"/>
        <end position="79"/>
    </location>
</feature>
<dbReference type="Gene3D" id="2.130.10.10">
    <property type="entry name" value="YVTN repeat-like/Quinoprotein amine dehydrogenase"/>
    <property type="match status" value="1"/>
</dbReference>
<keyword evidence="5" id="KW-1185">Reference proteome</keyword>
<dbReference type="InterPro" id="IPR015943">
    <property type="entry name" value="WD40/YVTN_repeat-like_dom_sf"/>
</dbReference>
<dbReference type="WBParaSite" id="NBR_0002170701-mRNA-1">
    <property type="protein sequence ID" value="NBR_0002170701-mRNA-1"/>
    <property type="gene ID" value="NBR_0002170701"/>
</dbReference>
<feature type="compositionally biased region" description="Basic and acidic residues" evidence="2">
    <location>
        <begin position="68"/>
        <end position="79"/>
    </location>
</feature>
<dbReference type="SMART" id="SM00320">
    <property type="entry name" value="WD40"/>
    <property type="match status" value="4"/>
</dbReference>
<dbReference type="Pfam" id="PF00400">
    <property type="entry name" value="WD40"/>
    <property type="match status" value="3"/>
</dbReference>
<keyword evidence="3" id="KW-1133">Transmembrane helix</keyword>
<reference evidence="6" key="1">
    <citation type="submission" date="2017-02" db="UniProtKB">
        <authorList>
            <consortium name="WormBaseParasite"/>
        </authorList>
    </citation>
    <scope>IDENTIFICATION</scope>
</reference>
<sequence length="330" mass="36888">MINFEEMDLPTMLSAFVGVLVILITSIIYFMKKESEQTKEEDLDDATEVAPDNGDQPNASKKASKGRNKNDQWKAKAKDASYDHPWSVTTLKGHTTNVTGMDFAQDGKKFVTVSTDRAAFLWDARDFEEKEHKSVRQMLDFDTATHVSFAPDCKSLVFSMKRANKLSVFKLVKKEAGGPYKFVHVENVSFPSMHTPDISQCGISSTGKFLMSASPDNKIVLYNIHGDVLKTLEPKMSSLFDVKLSPDGRFVAACGFTTDVFVYEVVFNRENVFQDAKKAFDLKGHNSGVFSVAFNANASRAVTVSRDGYWRVFDTDIRYAQGQEATLLTN</sequence>
<feature type="repeat" description="WD" evidence="1">
    <location>
        <begin position="282"/>
        <end position="314"/>
    </location>
</feature>
<dbReference type="STRING" id="27835.A0A0N4YWT5"/>
<organism evidence="6">
    <name type="scientific">Nippostrongylus brasiliensis</name>
    <name type="common">Rat hookworm</name>
    <dbReference type="NCBI Taxonomy" id="27835"/>
    <lineage>
        <taxon>Eukaryota</taxon>
        <taxon>Metazoa</taxon>
        <taxon>Ecdysozoa</taxon>
        <taxon>Nematoda</taxon>
        <taxon>Chromadorea</taxon>
        <taxon>Rhabditida</taxon>
        <taxon>Rhabditina</taxon>
        <taxon>Rhabditomorpha</taxon>
        <taxon>Strongyloidea</taxon>
        <taxon>Heligmosomidae</taxon>
        <taxon>Nippostrongylus</taxon>
    </lineage>
</organism>